<dbReference type="HOGENOM" id="CLU_2517723_0_0_9"/>
<dbReference type="SUPFAM" id="SSF48295">
    <property type="entry name" value="TrpR-like"/>
    <property type="match status" value="1"/>
</dbReference>
<evidence type="ECO:0000313" key="2">
    <source>
        <dbReference type="Proteomes" id="UP000003340"/>
    </source>
</evidence>
<keyword evidence="2" id="KW-1185">Reference proteome</keyword>
<dbReference type="AlphaFoldDB" id="C0EIJ7"/>
<comment type="caution">
    <text evidence="1">The sequence shown here is derived from an EMBL/GenBank/DDBJ whole genome shotgun (WGS) entry which is preliminary data.</text>
</comment>
<dbReference type="GO" id="GO:0043565">
    <property type="term" value="F:sequence-specific DNA binding"/>
    <property type="evidence" value="ECO:0007669"/>
    <property type="project" value="InterPro"/>
</dbReference>
<dbReference type="InterPro" id="IPR036388">
    <property type="entry name" value="WH-like_DNA-bd_sf"/>
</dbReference>
<dbReference type="EMBL" id="ACEC01000126">
    <property type="protein sequence ID" value="EEG28793.1"/>
    <property type="molecule type" value="Genomic_DNA"/>
</dbReference>
<dbReference type="Proteomes" id="UP000003340">
    <property type="component" value="Unassembled WGS sequence"/>
</dbReference>
<dbReference type="Gene3D" id="1.10.10.10">
    <property type="entry name" value="Winged helix-like DNA-binding domain superfamily/Winged helix DNA-binding domain"/>
    <property type="match status" value="1"/>
</dbReference>
<organism evidence="1 2">
    <name type="scientific">[Clostridium] methylpentosum DSM 5476</name>
    <dbReference type="NCBI Taxonomy" id="537013"/>
    <lineage>
        <taxon>Bacteria</taxon>
        <taxon>Bacillati</taxon>
        <taxon>Bacillota</taxon>
        <taxon>Clostridia</taxon>
        <taxon>Eubacteriales</taxon>
        <taxon>Oscillospiraceae</taxon>
        <taxon>Oscillospiraceae incertae sedis</taxon>
    </lineage>
</organism>
<dbReference type="eggNOG" id="ENOG502ZHP0">
    <property type="taxonomic scope" value="Bacteria"/>
</dbReference>
<evidence type="ECO:0000313" key="1">
    <source>
        <dbReference type="EMBL" id="EEG28793.1"/>
    </source>
</evidence>
<accession>C0EIJ7</accession>
<gene>
    <name evidence="1" type="ORF">CLOSTMETH_03692</name>
</gene>
<evidence type="ECO:0008006" key="3">
    <source>
        <dbReference type="Google" id="ProtNLM"/>
    </source>
</evidence>
<name>C0EIJ7_9FIRM</name>
<dbReference type="InterPro" id="IPR010921">
    <property type="entry name" value="Trp_repressor/repl_initiator"/>
</dbReference>
<proteinExistence type="predicted"/>
<sequence length="86" mass="10081">MVKKGEKKRVWTPEQKAEIVYKYLNEHISVRTLEKEYHADRSMICKWAKKYIAEGESSFVHKGHPGNPFAALHVSKNLSEVERLRL</sequence>
<reference evidence="1 2" key="2">
    <citation type="submission" date="2009-02" db="EMBL/GenBank/DDBJ databases">
        <title>Draft genome sequence of Clostridium methylpentosum (DSM 5476).</title>
        <authorList>
            <person name="Sudarsanam P."/>
            <person name="Ley R."/>
            <person name="Guruge J."/>
            <person name="Turnbaugh P.J."/>
            <person name="Mahowald M."/>
            <person name="Liep D."/>
            <person name="Gordon J."/>
        </authorList>
    </citation>
    <scope>NUCLEOTIDE SEQUENCE [LARGE SCALE GENOMIC DNA]</scope>
    <source>
        <strain evidence="1 2">DSM 5476</strain>
    </source>
</reference>
<protein>
    <recommendedName>
        <fullName evidence="3">Transposase</fullName>
    </recommendedName>
</protein>
<feature type="non-terminal residue" evidence="1">
    <location>
        <position position="86"/>
    </location>
</feature>
<reference evidence="1 2" key="1">
    <citation type="submission" date="2009-01" db="EMBL/GenBank/DDBJ databases">
        <authorList>
            <person name="Fulton L."/>
            <person name="Clifton S."/>
            <person name="Fulton B."/>
            <person name="Xu J."/>
            <person name="Minx P."/>
            <person name="Pepin K.H."/>
            <person name="Johnson M."/>
            <person name="Bhonagiri V."/>
            <person name="Nash W.E."/>
            <person name="Mardis E.R."/>
            <person name="Wilson R.K."/>
        </authorList>
    </citation>
    <scope>NUCLEOTIDE SEQUENCE [LARGE SCALE GENOMIC DNA]</scope>
    <source>
        <strain evidence="1 2">DSM 5476</strain>
    </source>
</reference>